<dbReference type="InterPro" id="IPR036465">
    <property type="entry name" value="vWFA_dom_sf"/>
</dbReference>
<organism evidence="2 3">
    <name type="scientific">Leucothrix pacifica</name>
    <dbReference type="NCBI Taxonomy" id="1247513"/>
    <lineage>
        <taxon>Bacteria</taxon>
        <taxon>Pseudomonadati</taxon>
        <taxon>Pseudomonadota</taxon>
        <taxon>Gammaproteobacteria</taxon>
        <taxon>Thiotrichales</taxon>
        <taxon>Thiotrichaceae</taxon>
        <taxon>Leucothrix</taxon>
    </lineage>
</organism>
<keyword evidence="3" id="KW-1185">Reference proteome</keyword>
<dbReference type="SUPFAM" id="SSF53300">
    <property type="entry name" value="vWA-like"/>
    <property type="match status" value="1"/>
</dbReference>
<evidence type="ECO:0000256" key="1">
    <source>
        <dbReference type="SAM" id="SignalP"/>
    </source>
</evidence>
<reference evidence="2 3" key="1">
    <citation type="submission" date="2018-05" db="EMBL/GenBank/DDBJ databases">
        <title>Leucothrix arctica sp. nov., isolated from Arctic seawater.</title>
        <authorList>
            <person name="Choi A."/>
            <person name="Baek K."/>
        </authorList>
    </citation>
    <scope>NUCLEOTIDE SEQUENCE [LARGE SCALE GENOMIC DNA]</scope>
    <source>
        <strain evidence="2 3">JCM 18388</strain>
    </source>
</reference>
<feature type="chain" id="PRO_5016303454" description="VWA domain-containing protein" evidence="1">
    <location>
        <begin position="22"/>
        <end position="128"/>
    </location>
</feature>
<dbReference type="AlphaFoldDB" id="A0A317CP58"/>
<dbReference type="Gene3D" id="3.40.50.410">
    <property type="entry name" value="von Willebrand factor, type A domain"/>
    <property type="match status" value="1"/>
</dbReference>
<name>A0A317CP58_9GAMM</name>
<evidence type="ECO:0000313" key="3">
    <source>
        <dbReference type="Proteomes" id="UP000245539"/>
    </source>
</evidence>
<gene>
    <name evidence="2" type="ORF">DKW60_01885</name>
</gene>
<dbReference type="RefSeq" id="WP_109835974.1">
    <property type="nucleotide sequence ID" value="NZ_QGKM01000004.1"/>
</dbReference>
<evidence type="ECO:0000313" key="2">
    <source>
        <dbReference type="EMBL" id="PWR00329.1"/>
    </source>
</evidence>
<dbReference type="EMBL" id="QGKM01000004">
    <property type="protein sequence ID" value="PWR00329.1"/>
    <property type="molecule type" value="Genomic_DNA"/>
</dbReference>
<comment type="caution">
    <text evidence="2">The sequence shown here is derived from an EMBL/GenBank/DDBJ whole genome shotgun (WGS) entry which is preliminary data.</text>
</comment>
<feature type="signal peptide" evidence="1">
    <location>
        <begin position="1"/>
        <end position="21"/>
    </location>
</feature>
<dbReference type="Proteomes" id="UP000245539">
    <property type="component" value="Unassembled WGS sequence"/>
</dbReference>
<protein>
    <recommendedName>
        <fullName evidence="4">VWA domain-containing protein</fullName>
    </recommendedName>
</protein>
<accession>A0A317CP58</accession>
<sequence>MKFIKVFALFLVLHLAAWAGAHWYLDQNRTEVLLVVDTSYSMKPKFPEMTDWIQNFNESARYKIVTVGTDKAQLGVLSELKSNSVIFRTAFGRMTAESLDQYRGSQAKEKILLSDGSISPDGWKVVSF</sequence>
<dbReference type="OrthoDB" id="5624586at2"/>
<keyword evidence="1" id="KW-0732">Signal</keyword>
<evidence type="ECO:0008006" key="4">
    <source>
        <dbReference type="Google" id="ProtNLM"/>
    </source>
</evidence>
<proteinExistence type="predicted"/>